<reference evidence="1" key="1">
    <citation type="thesis" date="2020" institute="ProQuest LLC" country="789 East Eisenhower Parkway, Ann Arbor, MI, USA">
        <title>Comparative Genomics and Chromosome Evolution.</title>
        <authorList>
            <person name="Mudd A.B."/>
        </authorList>
    </citation>
    <scope>NUCLEOTIDE SEQUENCE</scope>
    <source>
        <strain evidence="1">HN-11 Male</strain>
        <tissue evidence="1">Kidney and liver</tissue>
    </source>
</reference>
<protein>
    <submittedName>
        <fullName evidence="1">Uncharacterized protein</fullName>
    </submittedName>
</protein>
<organism evidence="1 2">
    <name type="scientific">Eleutherodactylus coqui</name>
    <name type="common">Puerto Rican coqui</name>
    <dbReference type="NCBI Taxonomy" id="57060"/>
    <lineage>
        <taxon>Eukaryota</taxon>
        <taxon>Metazoa</taxon>
        <taxon>Chordata</taxon>
        <taxon>Craniata</taxon>
        <taxon>Vertebrata</taxon>
        <taxon>Euteleostomi</taxon>
        <taxon>Amphibia</taxon>
        <taxon>Batrachia</taxon>
        <taxon>Anura</taxon>
        <taxon>Neobatrachia</taxon>
        <taxon>Hyloidea</taxon>
        <taxon>Eleutherodactylidae</taxon>
        <taxon>Eleutherodactylinae</taxon>
        <taxon>Eleutherodactylus</taxon>
        <taxon>Eleutherodactylus</taxon>
    </lineage>
</organism>
<name>A0A8J6BLQ1_ELECQ</name>
<accession>A0A8J6BLQ1</accession>
<dbReference type="EMBL" id="WNTK01003235">
    <property type="protein sequence ID" value="KAG9465273.1"/>
    <property type="molecule type" value="Genomic_DNA"/>
</dbReference>
<keyword evidence="2" id="KW-1185">Reference proteome</keyword>
<dbReference type="Proteomes" id="UP000770717">
    <property type="component" value="Unassembled WGS sequence"/>
</dbReference>
<evidence type="ECO:0000313" key="2">
    <source>
        <dbReference type="Proteomes" id="UP000770717"/>
    </source>
</evidence>
<sequence length="108" mass="11772">MSLLKALLYRPSVIPPGNIILEHPKRNDCYGECKQLIKGRTTEEQQKFKAKVLHPGFTAADESEGGCCGFHPGGKRGIHTRCIYVQPELPCTHTPAGVPDSTAQAEIS</sequence>
<comment type="caution">
    <text evidence="1">The sequence shown here is derived from an EMBL/GenBank/DDBJ whole genome shotgun (WGS) entry which is preliminary data.</text>
</comment>
<evidence type="ECO:0000313" key="1">
    <source>
        <dbReference type="EMBL" id="KAG9465273.1"/>
    </source>
</evidence>
<proteinExistence type="predicted"/>
<gene>
    <name evidence="1" type="ORF">GDO78_018579</name>
</gene>
<dbReference type="AlphaFoldDB" id="A0A8J6BLQ1"/>